<protein>
    <recommendedName>
        <fullName evidence="2">Retrotransposon gag domain-containing protein</fullName>
    </recommendedName>
</protein>
<feature type="region of interest" description="Disordered" evidence="1">
    <location>
        <begin position="1"/>
        <end position="23"/>
    </location>
</feature>
<proteinExistence type="predicted"/>
<dbReference type="CDD" id="cd00303">
    <property type="entry name" value="retropepsin_like"/>
    <property type="match status" value="1"/>
</dbReference>
<reference evidence="3 4" key="1">
    <citation type="submission" date="2024-09" db="EMBL/GenBank/DDBJ databases">
        <title>A chromosome-level genome assembly of Gray's grenadier anchovy, Coilia grayii.</title>
        <authorList>
            <person name="Fu Z."/>
        </authorList>
    </citation>
    <scope>NUCLEOTIDE SEQUENCE [LARGE SCALE GENOMIC DNA]</scope>
    <source>
        <strain evidence="3">G4</strain>
        <tissue evidence="3">Muscle</tissue>
    </source>
</reference>
<gene>
    <name evidence="3" type="ORF">ACEWY4_021323</name>
</gene>
<feature type="region of interest" description="Disordered" evidence="1">
    <location>
        <begin position="208"/>
        <end position="238"/>
    </location>
</feature>
<feature type="compositionally biased region" description="Polar residues" evidence="1">
    <location>
        <begin position="475"/>
        <end position="492"/>
    </location>
</feature>
<feature type="region of interest" description="Disordered" evidence="1">
    <location>
        <begin position="471"/>
        <end position="493"/>
    </location>
</feature>
<dbReference type="PANTHER" id="PTHR15503:SF36">
    <property type="entry name" value="RETROTRANSPOSON GAG-LIKE PROTEIN 5"/>
    <property type="match status" value="1"/>
</dbReference>
<name>A0ABD1JB61_9TELE</name>
<accession>A0ABD1JB61</accession>
<feature type="compositionally biased region" description="Low complexity" evidence="1">
    <location>
        <begin position="211"/>
        <end position="233"/>
    </location>
</feature>
<dbReference type="Proteomes" id="UP001591681">
    <property type="component" value="Unassembled WGS sequence"/>
</dbReference>
<feature type="region of interest" description="Disordered" evidence="1">
    <location>
        <begin position="399"/>
        <end position="445"/>
    </location>
</feature>
<sequence>MPSTLLCSTAPGNDPCPTDSPAPGPDLRLPSTLLCSTAPVTTPARLTLPLLVSPLVRPWFSLVLQPAGCLRLPACLGASSLRWWILTCSSEPLTFSHFPQPLNKLYSRLRNWVSLSVCPVPVTERTDHNMDPADLAMNLDQSPEPPSALQRLELSERELGRVSGDVASLMGTTEQIRQLVLFLQQQGTKQAQQLDQISAFVTSLGVGDPKAPSAGHSAPSSSPSSVPLAAGGPEPRIGLPERFGGDPEEVIAYITNCQLTFDLQPWNFSSQATRVAFAINLLTGRARLWGTAEYQRQSPACRSFDAFAAELLKVFGAGTRATDASCELMEIRQGKRTVADFSIDFRTIASKSHWNTEALVDAYLHSLADYIKDELVAHETPATLDEAIALTIRIDRRVQARRREKGRSSQPPRRSSDGGSSSSSRFASTRQASMEPMEVDRTSLSLAERQRRLTGGLCLYCGGEGHRVSACPVKRSSSPEVGNIRLSSTSMSAPRGNRPLLRVALQLPSLSRSLTALIDSGSEANILDITLAQQMGLEFHRLPSPVPARALDGHLLGQITHISEAVGMLSPGEDPLSPPLFSQ</sequence>
<evidence type="ECO:0000259" key="2">
    <source>
        <dbReference type="Pfam" id="PF03732"/>
    </source>
</evidence>
<evidence type="ECO:0000313" key="4">
    <source>
        <dbReference type="Proteomes" id="UP001591681"/>
    </source>
</evidence>
<dbReference type="AlphaFoldDB" id="A0ABD1JB61"/>
<dbReference type="SUPFAM" id="SSF57756">
    <property type="entry name" value="Retrovirus zinc finger-like domains"/>
    <property type="match status" value="1"/>
</dbReference>
<comment type="caution">
    <text evidence="3">The sequence shown here is derived from an EMBL/GenBank/DDBJ whole genome shotgun (WGS) entry which is preliminary data.</text>
</comment>
<evidence type="ECO:0000313" key="3">
    <source>
        <dbReference type="EMBL" id="KAL2083550.1"/>
    </source>
</evidence>
<feature type="compositionally biased region" description="Polar residues" evidence="1">
    <location>
        <begin position="1"/>
        <end position="11"/>
    </location>
</feature>
<dbReference type="InterPro" id="IPR036875">
    <property type="entry name" value="Znf_CCHC_sf"/>
</dbReference>
<dbReference type="PANTHER" id="PTHR15503">
    <property type="entry name" value="LDOC1 RELATED"/>
    <property type="match status" value="1"/>
</dbReference>
<dbReference type="Pfam" id="PF03732">
    <property type="entry name" value="Retrotrans_gag"/>
    <property type="match status" value="1"/>
</dbReference>
<organism evidence="3 4">
    <name type="scientific">Coilia grayii</name>
    <name type="common">Gray's grenadier anchovy</name>
    <dbReference type="NCBI Taxonomy" id="363190"/>
    <lineage>
        <taxon>Eukaryota</taxon>
        <taxon>Metazoa</taxon>
        <taxon>Chordata</taxon>
        <taxon>Craniata</taxon>
        <taxon>Vertebrata</taxon>
        <taxon>Euteleostomi</taxon>
        <taxon>Actinopterygii</taxon>
        <taxon>Neopterygii</taxon>
        <taxon>Teleostei</taxon>
        <taxon>Clupei</taxon>
        <taxon>Clupeiformes</taxon>
        <taxon>Clupeoidei</taxon>
        <taxon>Engraulidae</taxon>
        <taxon>Coilinae</taxon>
        <taxon>Coilia</taxon>
    </lineage>
</organism>
<dbReference type="InterPro" id="IPR005162">
    <property type="entry name" value="Retrotrans_gag_dom"/>
</dbReference>
<evidence type="ECO:0000256" key="1">
    <source>
        <dbReference type="SAM" id="MobiDB-lite"/>
    </source>
</evidence>
<dbReference type="EMBL" id="JBHFQA010000018">
    <property type="protein sequence ID" value="KAL2083550.1"/>
    <property type="molecule type" value="Genomic_DNA"/>
</dbReference>
<dbReference type="InterPro" id="IPR032567">
    <property type="entry name" value="RTL1-rel"/>
</dbReference>
<feature type="domain" description="Retrotransposon gag" evidence="2">
    <location>
        <begin position="277"/>
        <end position="367"/>
    </location>
</feature>
<keyword evidence="4" id="KW-1185">Reference proteome</keyword>
<feature type="compositionally biased region" description="Low complexity" evidence="1">
    <location>
        <begin position="408"/>
        <end position="433"/>
    </location>
</feature>